<dbReference type="SMART" id="SM00382">
    <property type="entry name" value="AAA"/>
    <property type="match status" value="2"/>
</dbReference>
<dbReference type="STRING" id="1185652.USDA257_c56150"/>
<dbReference type="Pfam" id="PF00005">
    <property type="entry name" value="ABC_tran"/>
    <property type="match status" value="2"/>
</dbReference>
<dbReference type="SUPFAM" id="SSF52540">
    <property type="entry name" value="P-loop containing nucleoside triphosphate hydrolases"/>
    <property type="match status" value="2"/>
</dbReference>
<comment type="similarity">
    <text evidence="2">Belongs to the ABC transporter superfamily.</text>
</comment>
<evidence type="ECO:0000256" key="2">
    <source>
        <dbReference type="ARBA" id="ARBA00005417"/>
    </source>
</evidence>
<dbReference type="InterPro" id="IPR017871">
    <property type="entry name" value="ABC_transporter-like_CS"/>
</dbReference>
<organism evidence="9 10">
    <name type="scientific">Sinorhizobium fredii (strain USDA 257)</name>
    <dbReference type="NCBI Taxonomy" id="1185652"/>
    <lineage>
        <taxon>Bacteria</taxon>
        <taxon>Pseudomonadati</taxon>
        <taxon>Pseudomonadota</taxon>
        <taxon>Alphaproteobacteria</taxon>
        <taxon>Hyphomicrobiales</taxon>
        <taxon>Rhizobiaceae</taxon>
        <taxon>Sinorhizobium/Ensifer group</taxon>
        <taxon>Sinorhizobium</taxon>
    </lineage>
</organism>
<keyword evidence="6 9" id="KW-0067">ATP-binding</keyword>
<reference evidence="9 10" key="1">
    <citation type="journal article" date="2012" name="J. Bacteriol.">
        <title>Complete genome sequence of the broad-host-range strain Sinorhizobium fredii USDA257.</title>
        <authorList>
            <person name="Schuldes J."/>
            <person name="Rodriguez Orbegoso M."/>
            <person name="Schmeisser C."/>
            <person name="Krishnan H.B."/>
            <person name="Daniel R."/>
            <person name="Streit W.R."/>
        </authorList>
    </citation>
    <scope>NUCLEOTIDE SEQUENCE [LARGE SCALE GENOMIC DNA]</scope>
    <source>
        <strain evidence="9 10">USDA 257</strain>
    </source>
</reference>
<dbReference type="InterPro" id="IPR027417">
    <property type="entry name" value="P-loop_NTPase"/>
</dbReference>
<keyword evidence="7" id="KW-0472">Membrane</keyword>
<evidence type="ECO:0000313" key="9">
    <source>
        <dbReference type="EMBL" id="AFL54130.1"/>
    </source>
</evidence>
<dbReference type="InterPro" id="IPR050388">
    <property type="entry name" value="ABC_Ni/Peptide_Import"/>
</dbReference>
<evidence type="ECO:0000313" key="10">
    <source>
        <dbReference type="Proteomes" id="UP000006180"/>
    </source>
</evidence>
<evidence type="ECO:0000256" key="7">
    <source>
        <dbReference type="ARBA" id="ARBA00023136"/>
    </source>
</evidence>
<dbReference type="PANTHER" id="PTHR43297:SF7">
    <property type="entry name" value="D,D-DIPEPTIDE TRANSPORT ATP-BINDING PROTEIN DDPD-RELATED"/>
    <property type="match status" value="1"/>
</dbReference>
<accession>I3XE24</accession>
<gene>
    <name evidence="9" type="primary">gsiA7</name>
    <name evidence="9" type="ORF">USDA257_c56150</name>
</gene>
<evidence type="ECO:0000256" key="5">
    <source>
        <dbReference type="ARBA" id="ARBA00022741"/>
    </source>
</evidence>
<sequence length="473" mass="51006">MNVRPGIQELSIAALSVEWGAGRIVSDVSFTVGRGRPLALLGESGSGKSLVAQAIMGNLPTELRATGKALLDGVDLLAGSPPERRARWGRSISLLPQEPWLALDPTMRITPQISEVHRFVKKKSRGLSRLLARDNLAEVGLGHAGQLYPFEMSGGMSQRAAIAIAHAAESDLLIADEPTKGLDVALRDSVTARLRQEVERGRLLLTITHDVAVARALGGMVGVILDGRLVEYGPVEKLLAAPAHPYTRALVGADPASWHRQRPTASGGPVLAGRRLAKAFGEKVLFSELNIEIRAGEIVAIAGQSGCGKTTVGNILLGLTAADSGTVERQTGVSPLRYQKLYQDPPAAFAPRQSIRKGLTDLVTLHGRDWIDVERLLARIRLSANLLDRLPSEISGGELQRFAILRALLLDPVFLFADEATSRLDPVSQKDVIEFLLEIVHETGLGVLLVTHDRHLAERVSSRIIDMGEAREK</sequence>
<dbReference type="InterPro" id="IPR003593">
    <property type="entry name" value="AAA+_ATPase"/>
</dbReference>
<dbReference type="InterPro" id="IPR003439">
    <property type="entry name" value="ABC_transporter-like_ATP-bd"/>
</dbReference>
<dbReference type="AlphaFoldDB" id="I3XE24"/>
<feature type="domain" description="ABC transporter" evidence="8">
    <location>
        <begin position="271"/>
        <end position="473"/>
    </location>
</feature>
<dbReference type="PANTHER" id="PTHR43297">
    <property type="entry name" value="OLIGOPEPTIDE TRANSPORT ATP-BINDING PROTEIN APPD"/>
    <property type="match status" value="1"/>
</dbReference>
<feature type="domain" description="ABC transporter" evidence="8">
    <location>
        <begin position="7"/>
        <end position="251"/>
    </location>
</feature>
<dbReference type="Gene3D" id="3.40.50.300">
    <property type="entry name" value="P-loop containing nucleotide triphosphate hydrolases"/>
    <property type="match status" value="2"/>
</dbReference>
<dbReference type="EC" id="3.6.3.-" evidence="9"/>
<evidence type="ECO:0000256" key="3">
    <source>
        <dbReference type="ARBA" id="ARBA00022448"/>
    </source>
</evidence>
<proteinExistence type="inferred from homology"/>
<dbReference type="GO" id="GO:0005886">
    <property type="term" value="C:plasma membrane"/>
    <property type="evidence" value="ECO:0007669"/>
    <property type="project" value="UniProtKB-SubCell"/>
</dbReference>
<evidence type="ECO:0000259" key="8">
    <source>
        <dbReference type="PROSITE" id="PS50893"/>
    </source>
</evidence>
<keyword evidence="5" id="KW-0547">Nucleotide-binding</keyword>
<dbReference type="KEGG" id="sfd:USDA257_c56150"/>
<dbReference type="GO" id="GO:0005524">
    <property type="term" value="F:ATP binding"/>
    <property type="evidence" value="ECO:0007669"/>
    <property type="project" value="UniProtKB-KW"/>
</dbReference>
<dbReference type="PROSITE" id="PS00211">
    <property type="entry name" value="ABC_TRANSPORTER_1"/>
    <property type="match status" value="1"/>
</dbReference>
<dbReference type="EMBL" id="CP003563">
    <property type="protein sequence ID" value="AFL54130.1"/>
    <property type="molecule type" value="Genomic_DNA"/>
</dbReference>
<dbReference type="Proteomes" id="UP000006180">
    <property type="component" value="Chromosome"/>
</dbReference>
<evidence type="ECO:0000256" key="6">
    <source>
        <dbReference type="ARBA" id="ARBA00022840"/>
    </source>
</evidence>
<name>I3XE24_SINF2</name>
<keyword evidence="3" id="KW-0813">Transport</keyword>
<dbReference type="RefSeq" id="WP_014766241.1">
    <property type="nucleotide sequence ID" value="NC_018000.1"/>
</dbReference>
<keyword evidence="4" id="KW-1003">Cell membrane</keyword>
<dbReference type="PROSITE" id="PS50893">
    <property type="entry name" value="ABC_TRANSPORTER_2"/>
    <property type="match status" value="2"/>
</dbReference>
<dbReference type="eggNOG" id="COG4172">
    <property type="taxonomic scope" value="Bacteria"/>
</dbReference>
<dbReference type="GO" id="GO:0016887">
    <property type="term" value="F:ATP hydrolysis activity"/>
    <property type="evidence" value="ECO:0007669"/>
    <property type="project" value="InterPro"/>
</dbReference>
<dbReference type="HOGENOM" id="CLU_000604_86_2_5"/>
<evidence type="ECO:0000256" key="1">
    <source>
        <dbReference type="ARBA" id="ARBA00004417"/>
    </source>
</evidence>
<comment type="subcellular location">
    <subcellularLocation>
        <location evidence="1">Cell inner membrane</location>
        <topology evidence="1">Peripheral membrane protein</topology>
    </subcellularLocation>
</comment>
<dbReference type="PATRIC" id="fig|1185652.3.peg.5821"/>
<protein>
    <submittedName>
        <fullName evidence="9">Glutathione import ATP-binding protein GsiA</fullName>
        <ecNumber evidence="9">3.6.3.-</ecNumber>
    </submittedName>
</protein>
<keyword evidence="9" id="KW-0378">Hydrolase</keyword>
<evidence type="ECO:0000256" key="4">
    <source>
        <dbReference type="ARBA" id="ARBA00022475"/>
    </source>
</evidence>